<dbReference type="HOGENOM" id="CLU_073078_1_0_12"/>
<dbReference type="AlphaFoldDB" id="H2CLA6"/>
<dbReference type="InterPro" id="IPR018060">
    <property type="entry name" value="HTH_AraC"/>
</dbReference>
<keyword evidence="6" id="KW-1185">Reference proteome</keyword>
<dbReference type="SUPFAM" id="SSF46689">
    <property type="entry name" value="Homeodomain-like"/>
    <property type="match status" value="1"/>
</dbReference>
<dbReference type="Pfam" id="PF12833">
    <property type="entry name" value="HTH_18"/>
    <property type="match status" value="1"/>
</dbReference>
<evidence type="ECO:0000256" key="2">
    <source>
        <dbReference type="ARBA" id="ARBA00023125"/>
    </source>
</evidence>
<dbReference type="PANTHER" id="PTHR46796">
    <property type="entry name" value="HTH-TYPE TRANSCRIPTIONAL ACTIVATOR RHAS-RELATED"/>
    <property type="match status" value="1"/>
</dbReference>
<dbReference type="InterPro" id="IPR009057">
    <property type="entry name" value="Homeodomain-like_sf"/>
</dbReference>
<evidence type="ECO:0000259" key="4">
    <source>
        <dbReference type="PROSITE" id="PS01124"/>
    </source>
</evidence>
<keyword evidence="3" id="KW-0804">Transcription</keyword>
<dbReference type="RefSeq" id="WP_002774963.1">
    <property type="nucleotide sequence ID" value="NZ_JH597773.1"/>
</dbReference>
<reference evidence="5 6" key="1">
    <citation type="submission" date="2011-10" db="EMBL/GenBank/DDBJ databases">
        <title>The Improved High-Quality Draft genome of Leptonema illini DSM 21528.</title>
        <authorList>
            <consortium name="US DOE Joint Genome Institute (JGI-PGF)"/>
            <person name="Lucas S."/>
            <person name="Copeland A."/>
            <person name="Lapidus A."/>
            <person name="Glavina del Rio T."/>
            <person name="Dalin E."/>
            <person name="Tice H."/>
            <person name="Bruce D."/>
            <person name="Goodwin L."/>
            <person name="Pitluck S."/>
            <person name="Peters L."/>
            <person name="Mikhailova N."/>
            <person name="Held B."/>
            <person name="Kyrpides N."/>
            <person name="Mavromatis K."/>
            <person name="Ivanova N."/>
            <person name="Markowitz V."/>
            <person name="Cheng J.-F."/>
            <person name="Hugenholtz P."/>
            <person name="Woyke T."/>
            <person name="Wu D."/>
            <person name="Gronow S."/>
            <person name="Wellnitz S."/>
            <person name="Brambilla E.-M."/>
            <person name="Klenk H.-P."/>
            <person name="Eisen J.A."/>
        </authorList>
    </citation>
    <scope>NUCLEOTIDE SEQUENCE [LARGE SCALE GENOMIC DNA]</scope>
    <source>
        <strain evidence="5 6">DSM 21528</strain>
    </source>
</reference>
<gene>
    <name evidence="5" type="ORF">Lepil_3702</name>
</gene>
<evidence type="ECO:0000313" key="5">
    <source>
        <dbReference type="EMBL" id="EHQ08357.1"/>
    </source>
</evidence>
<dbReference type="GO" id="GO:0003700">
    <property type="term" value="F:DNA-binding transcription factor activity"/>
    <property type="evidence" value="ECO:0007669"/>
    <property type="project" value="InterPro"/>
</dbReference>
<dbReference type="Proteomes" id="UP000005737">
    <property type="component" value="Unassembled WGS sequence"/>
</dbReference>
<dbReference type="InterPro" id="IPR050204">
    <property type="entry name" value="AraC_XylS_family_regulators"/>
</dbReference>
<dbReference type="Gene3D" id="1.10.10.60">
    <property type="entry name" value="Homeodomain-like"/>
    <property type="match status" value="1"/>
</dbReference>
<dbReference type="PROSITE" id="PS01124">
    <property type="entry name" value="HTH_ARAC_FAMILY_2"/>
    <property type="match status" value="1"/>
</dbReference>
<accession>H2CLA6</accession>
<feature type="domain" description="HTH araC/xylS-type" evidence="4">
    <location>
        <begin position="151"/>
        <end position="248"/>
    </location>
</feature>
<dbReference type="GO" id="GO:0043565">
    <property type="term" value="F:sequence-specific DNA binding"/>
    <property type="evidence" value="ECO:0007669"/>
    <property type="project" value="InterPro"/>
</dbReference>
<dbReference type="SMART" id="SM00342">
    <property type="entry name" value="HTH_ARAC"/>
    <property type="match status" value="1"/>
</dbReference>
<dbReference type="EMBL" id="JH597773">
    <property type="protein sequence ID" value="EHQ08357.1"/>
    <property type="molecule type" value="Genomic_DNA"/>
</dbReference>
<protein>
    <submittedName>
        <fullName evidence="5">Transcriptional regulator, AraC family</fullName>
    </submittedName>
</protein>
<evidence type="ECO:0000256" key="3">
    <source>
        <dbReference type="ARBA" id="ARBA00023163"/>
    </source>
</evidence>
<keyword evidence="1" id="KW-0805">Transcription regulation</keyword>
<dbReference type="STRING" id="183.GCA_002009735_02661"/>
<evidence type="ECO:0000313" key="6">
    <source>
        <dbReference type="Proteomes" id="UP000005737"/>
    </source>
</evidence>
<organism evidence="5 6">
    <name type="scientific">Leptonema illini DSM 21528</name>
    <dbReference type="NCBI Taxonomy" id="929563"/>
    <lineage>
        <taxon>Bacteria</taxon>
        <taxon>Pseudomonadati</taxon>
        <taxon>Spirochaetota</taxon>
        <taxon>Spirochaetia</taxon>
        <taxon>Leptospirales</taxon>
        <taxon>Leptospiraceae</taxon>
        <taxon>Leptonema</taxon>
    </lineage>
</organism>
<proteinExistence type="predicted"/>
<keyword evidence="2" id="KW-0238">DNA-binding</keyword>
<name>H2CLA6_9LEPT</name>
<sequence>MQTPGGILYVWTSRALFATDAMVTELHEHYAATLAIGLDGPIPIETAAGLEEYRVALLGPNTFHRTINPGSRMVALVIDPETYEYASIARTGEYGKIRRLPEDAFLPLLDQLELLSEGALDEQDAWTLHIDMLQAAHPFRERSTVIDERIRRIAERIRKELPDSIRMKEIGKDFSISEDRLIRLFKQNLGIPLRRYLLWVRLLEASRHLKEGWNLTDAAHSAGFADSAHFTRTFKENFGFVPSFFFGQNSGVDVRFCETEN</sequence>
<evidence type="ECO:0000256" key="1">
    <source>
        <dbReference type="ARBA" id="ARBA00023015"/>
    </source>
</evidence>